<evidence type="ECO:0000313" key="1">
    <source>
        <dbReference type="EMBL" id="AMO58331.1"/>
    </source>
</evidence>
<dbReference type="STRING" id="570277.EZMO1_4415"/>
<evidence type="ECO:0000313" key="2">
    <source>
        <dbReference type="Proteomes" id="UP000071065"/>
    </source>
</evidence>
<sequence>MNTNNKASLNQARDIMLAAGLPMPPVPRELSDQLLCPKDTEYFTTRSNTPNPWNLIWFIEEIEQKTPEHYLIFGVDGHGVESAAAHYYLVEQDIAVFHQSNLPTPSRPRLEADLTDQYELMATMAVAASDAKEKGKLPEGSRIILVRPVNMPSSWGIQPAPGQPVKWQKTSDALLDVSDWLQASLT</sequence>
<dbReference type="KEGG" id="emp:EZMO1_4415"/>
<proteinExistence type="predicted"/>
<gene>
    <name evidence="1" type="ORF">EZMO1_4415</name>
</gene>
<organism evidence="1 2">
    <name type="scientific">Endozoicomonas montiporae CL-33</name>
    <dbReference type="NCBI Taxonomy" id="570277"/>
    <lineage>
        <taxon>Bacteria</taxon>
        <taxon>Pseudomonadati</taxon>
        <taxon>Pseudomonadota</taxon>
        <taxon>Gammaproteobacteria</taxon>
        <taxon>Oceanospirillales</taxon>
        <taxon>Endozoicomonadaceae</taxon>
        <taxon>Endozoicomonas</taxon>
    </lineage>
</organism>
<dbReference type="EMBL" id="CP013251">
    <property type="protein sequence ID" value="AMO58331.1"/>
    <property type="molecule type" value="Genomic_DNA"/>
</dbReference>
<dbReference type="RefSeq" id="WP_145912705.1">
    <property type="nucleotide sequence ID" value="NZ_CP013251.1"/>
</dbReference>
<dbReference type="PATRIC" id="fig|570277.3.peg.4733"/>
<protein>
    <submittedName>
        <fullName evidence="1">Uncharacterized protein</fullName>
    </submittedName>
</protein>
<accession>A0A142BHV5</accession>
<dbReference type="Proteomes" id="UP000071065">
    <property type="component" value="Chromosome"/>
</dbReference>
<reference evidence="1 2" key="1">
    <citation type="journal article" date="2016" name="Front. Microbiol.">
        <title>Genomic Insight into the Host-Endosymbiont Relationship of Endozoicomonas montiporae CL-33(T) with its Coral Host.</title>
        <authorList>
            <person name="Ding J.-Y."/>
            <person name="Shiu J.-H."/>
            <person name="Chen W.-M."/>
            <person name="Chiang Y.-R."/>
            <person name="Tang S.-L."/>
        </authorList>
    </citation>
    <scope>NUCLEOTIDE SEQUENCE [LARGE SCALE GENOMIC DNA]</scope>
    <source>
        <strain evidence="1 2">CL-33</strain>
    </source>
</reference>
<dbReference type="OrthoDB" id="6193490at2"/>
<name>A0A142BHV5_9GAMM</name>
<dbReference type="AlphaFoldDB" id="A0A142BHV5"/>